<dbReference type="EMBL" id="MU004360">
    <property type="protein sequence ID" value="KAF2654708.1"/>
    <property type="molecule type" value="Genomic_DNA"/>
</dbReference>
<protein>
    <submittedName>
        <fullName evidence="1">Uncharacterized protein</fullName>
    </submittedName>
</protein>
<gene>
    <name evidence="1" type="ORF">K491DRAFT_758799</name>
</gene>
<dbReference type="AlphaFoldDB" id="A0A6A6T798"/>
<proteinExistence type="predicted"/>
<name>A0A6A6T798_9PLEO</name>
<reference evidence="1" key="1">
    <citation type="journal article" date="2020" name="Stud. Mycol.">
        <title>101 Dothideomycetes genomes: a test case for predicting lifestyles and emergence of pathogens.</title>
        <authorList>
            <person name="Haridas S."/>
            <person name="Albert R."/>
            <person name="Binder M."/>
            <person name="Bloem J."/>
            <person name="Labutti K."/>
            <person name="Salamov A."/>
            <person name="Andreopoulos B."/>
            <person name="Baker S."/>
            <person name="Barry K."/>
            <person name="Bills G."/>
            <person name="Bluhm B."/>
            <person name="Cannon C."/>
            <person name="Castanera R."/>
            <person name="Culley D."/>
            <person name="Daum C."/>
            <person name="Ezra D."/>
            <person name="Gonzalez J."/>
            <person name="Henrissat B."/>
            <person name="Kuo A."/>
            <person name="Liang C."/>
            <person name="Lipzen A."/>
            <person name="Lutzoni F."/>
            <person name="Magnuson J."/>
            <person name="Mondo S."/>
            <person name="Nolan M."/>
            <person name="Ohm R."/>
            <person name="Pangilinan J."/>
            <person name="Park H.-J."/>
            <person name="Ramirez L."/>
            <person name="Alfaro M."/>
            <person name="Sun H."/>
            <person name="Tritt A."/>
            <person name="Yoshinaga Y."/>
            <person name="Zwiers L.-H."/>
            <person name="Turgeon B."/>
            <person name="Goodwin S."/>
            <person name="Spatafora J."/>
            <person name="Crous P."/>
            <person name="Grigoriev I."/>
        </authorList>
    </citation>
    <scope>NUCLEOTIDE SEQUENCE</scope>
    <source>
        <strain evidence="1">CBS 122681</strain>
    </source>
</reference>
<sequence>MSLQLSTGAGSLVALGLSISDASTIVSLGRRFGNWWTTKTDDVDFLDFLGTDEFTIMTCGGLLDLLAFNKRWGESLHILANGKPQRFELSPDAGNELLGRLSKFTASMLCTVAVLDEFTDFDCLTLTMKLFFEKLLRAHEYGEDLIASQLSVRINGWRSAAVARGITSYCRERRISMIKGGVIQNGSFRHEECLEVAEFFYWLFATKDEVYSTNSSDVVGIALCLTYLGFDTLSIEGYSHARNFESASRLIYSQDPIQRKKLEAKYIKRAGGFRYSSTILSLTHPEECVSNFPLDAETATRCRNAWKSGSRAAQSISIEPISAPHDPIDEYLDLEYRVVDRGEPMQRLDNDDVYAIVERYALAINQDVCTQYASQMRKFHREDIASLVDHEVRENCHPRIGGAHSFRAFGCRVSETNIYCVHQAFFMGYYYTVLLQLVDTDGLDVPMVDGLWGFKNCDGLLAVSTLADSINKNSVLQREQLLVVLSFLLCSHRITIPQRTNTEGTYCLGVVAKRTIICNSLIKPCLTPSDIGRFSVIDVDTSGVPRDDNGLVRPGIPDRPGHHLAKAIPERPAQQPLKVTGPAEDFTKHIEADWQGNPQTMLLVMRYKGRRIGTINPAKADFLFCSKFVAPVGRSSANILPSGWGVTAEDFMMTRAPAPTQRLLPKVPVVVQAFDKPNMRYAAVGFYLWYVEAIASDDILAIVSSLTDYDMNQKFIVVVVAGYSTK</sequence>
<evidence type="ECO:0000313" key="2">
    <source>
        <dbReference type="Proteomes" id="UP000799324"/>
    </source>
</evidence>
<accession>A0A6A6T798</accession>
<dbReference type="Proteomes" id="UP000799324">
    <property type="component" value="Unassembled WGS sequence"/>
</dbReference>
<keyword evidence="2" id="KW-1185">Reference proteome</keyword>
<dbReference type="OrthoDB" id="5232280at2759"/>
<evidence type="ECO:0000313" key="1">
    <source>
        <dbReference type="EMBL" id="KAF2654708.1"/>
    </source>
</evidence>
<organism evidence="1 2">
    <name type="scientific">Lophiostoma macrostomum CBS 122681</name>
    <dbReference type="NCBI Taxonomy" id="1314788"/>
    <lineage>
        <taxon>Eukaryota</taxon>
        <taxon>Fungi</taxon>
        <taxon>Dikarya</taxon>
        <taxon>Ascomycota</taxon>
        <taxon>Pezizomycotina</taxon>
        <taxon>Dothideomycetes</taxon>
        <taxon>Pleosporomycetidae</taxon>
        <taxon>Pleosporales</taxon>
        <taxon>Lophiostomataceae</taxon>
        <taxon>Lophiostoma</taxon>
    </lineage>
</organism>